<sequence length="142" mass="16765">MATVVALLCRKNIYRQNVEDILIQIIYLLIWLMKDHCMICHMGYHKTMSSMRWSSSHRIYVKVVLCRWSLRTNIVPLRTNIVMIHLYQIFTWMYPPQSQYPVRRTSLKIFFKSESSTDSSPVPSSRNSTTEDADKYLGQPSK</sequence>
<protein>
    <submittedName>
        <fullName evidence="2">Uncharacterized protein</fullName>
    </submittedName>
</protein>
<dbReference type="Proteomes" id="UP000007305">
    <property type="component" value="Chromosome 1"/>
</dbReference>
<dbReference type="InParanoid" id="A0A804LDS1"/>
<evidence type="ECO:0000256" key="1">
    <source>
        <dbReference type="SAM" id="MobiDB-lite"/>
    </source>
</evidence>
<organism evidence="2 3">
    <name type="scientific">Zea mays</name>
    <name type="common">Maize</name>
    <dbReference type="NCBI Taxonomy" id="4577"/>
    <lineage>
        <taxon>Eukaryota</taxon>
        <taxon>Viridiplantae</taxon>
        <taxon>Streptophyta</taxon>
        <taxon>Embryophyta</taxon>
        <taxon>Tracheophyta</taxon>
        <taxon>Spermatophyta</taxon>
        <taxon>Magnoliopsida</taxon>
        <taxon>Liliopsida</taxon>
        <taxon>Poales</taxon>
        <taxon>Poaceae</taxon>
        <taxon>PACMAD clade</taxon>
        <taxon>Panicoideae</taxon>
        <taxon>Andropogonodae</taxon>
        <taxon>Andropogoneae</taxon>
        <taxon>Tripsacinae</taxon>
        <taxon>Zea</taxon>
    </lineage>
</organism>
<reference evidence="3" key="1">
    <citation type="submission" date="2015-12" db="EMBL/GenBank/DDBJ databases">
        <title>Update maize B73 reference genome by single molecule sequencing technologies.</title>
        <authorList>
            <consortium name="Maize Genome Sequencing Project"/>
            <person name="Ware D."/>
        </authorList>
    </citation>
    <scope>NUCLEOTIDE SEQUENCE [LARGE SCALE GENOMIC DNA]</scope>
    <source>
        <strain evidence="3">cv. B73</strain>
    </source>
</reference>
<keyword evidence="3" id="KW-1185">Reference proteome</keyword>
<dbReference type="Gramene" id="Zm00001eb004070_T001">
    <property type="protein sequence ID" value="Zm00001eb004070_P001"/>
    <property type="gene ID" value="Zm00001eb004070"/>
</dbReference>
<accession>A0A804LDS1</accession>
<feature type="compositionally biased region" description="Low complexity" evidence="1">
    <location>
        <begin position="113"/>
        <end position="130"/>
    </location>
</feature>
<proteinExistence type="predicted"/>
<dbReference type="EnsemblPlants" id="Zm00001eb004070_T001">
    <property type="protein sequence ID" value="Zm00001eb004070_P001"/>
    <property type="gene ID" value="Zm00001eb004070"/>
</dbReference>
<name>A0A804LDS1_MAIZE</name>
<dbReference type="AlphaFoldDB" id="A0A804LDS1"/>
<reference evidence="2" key="3">
    <citation type="submission" date="2021-05" db="UniProtKB">
        <authorList>
            <consortium name="EnsemblPlants"/>
        </authorList>
    </citation>
    <scope>IDENTIFICATION</scope>
    <source>
        <strain evidence="2">cv. B73</strain>
    </source>
</reference>
<evidence type="ECO:0000313" key="3">
    <source>
        <dbReference type="Proteomes" id="UP000007305"/>
    </source>
</evidence>
<reference evidence="2" key="2">
    <citation type="submission" date="2019-07" db="EMBL/GenBank/DDBJ databases">
        <authorList>
            <person name="Seetharam A."/>
            <person name="Woodhouse M."/>
            <person name="Cannon E."/>
        </authorList>
    </citation>
    <scope>NUCLEOTIDE SEQUENCE [LARGE SCALE GENOMIC DNA]</scope>
    <source>
        <strain evidence="2">cv. B73</strain>
    </source>
</reference>
<evidence type="ECO:0000313" key="2">
    <source>
        <dbReference type="EnsemblPlants" id="Zm00001eb004070_P001"/>
    </source>
</evidence>
<feature type="region of interest" description="Disordered" evidence="1">
    <location>
        <begin position="113"/>
        <end position="142"/>
    </location>
</feature>